<sequence length="1231" mass="138051">MASPSDARFAGMRLLDFISKGLKIGWSGMSDIPRSAIPKLLNHELALIDHCFANRYSSEDFGSYYLTAVRLAIDDQSWEIVGVLLGYDESHMLLEHDEDLVYRVLKRACGTGFHDRPYGESHCIPNLVQLLVEHGAPVTFADKERKTALYIACEWGFSKVFNILVKAGAAYDTPHDPIVMDDGRVINIFAQEPYSPDHHLLRCTLNHYMKSEDHGKGGLKNRWGPIILFLLKHGQQVSIDDRALTKVFHDACYQAYVPLIEYLVALGVDINMATKGGGFYDHDYSGSALHAAAMAGEKEIVKLLISMGADVTAKRMQSRIRGAHETTAAATLLHWKLGNPKPLHETCELLIEAGVSEDDGNMLLDHCTREDDVGIVQRLLILGFRIPQISFEKIRRYGQHDVNICVGVVRLLVEHGFGTNNPAALQTHAAGRGNISLLEYLIDAFGKNIDPADFCLITYTISHSKAADRVHMLRYLVEDCGFNVNASFRGLSNYGSPRNRDANFLLIACHELNSHAVRVLLELGADVDCPGLELTVWALMRDKVRSQQEGYHLVLPILRLLAVAIATKRSCTTLKYYADLNDTENIRSIVAAHLPSNMASGEDTIAHKSGLDKQKGIDVVLQPVPPQATTTFDAGIYRSLIGWKPIRLLHIEPSATNNLPLEVTFVHTTLGESPEFEVLSYVASNTGQTAGLVIDGNIQFITNELFNILYRFRKHNSSRLLWLDQLCINSHDLVEKSHQISLLKEICGAATQIIAYLGPEADNSHLLYERIADWKPLAEALEAGEKDTGIFEEHDDSRWHDKDIEDQVEEAYCKLLQRPWFFDPWTLLHLVHCKEATAICGDDEQDLFILLNIMQNRPRPPRFNPTDHPCYQGIGGEAADRLYSIESLMDSFNMTHKTVLECSKKVVASDLRDMIFGAVSLFKRPIMEIDYGLSIQEVYQGFTESMISMKSNLVVTNSFCGVSKIISNLPSWVPDWSKLGSLLEYSSDMLDSPGYPPLHLFDPSLRFEGRTMITKGLHLDRIHSITAAAPPLTLPYDTAFQNTLQGWEHLATTLSTRKSFPPTIAEAFCSLLTRPTSRSTETRTGVIERYAAEFNVWYKLHGTGPLEALEPSFFAELEAIRKWLGPLTAEEKRYKQSDEKKAESAFKVGVERLCEGERMFTTDRGMLGIAKGGDVRVGDDIVWLAGGYQSFVLRRKGDEEWEVVGDCSLYALDIVKVWEEMKEQVIRFRVT</sequence>
<dbReference type="SMART" id="SM00248">
    <property type="entry name" value="ANK"/>
    <property type="match status" value="6"/>
</dbReference>
<reference evidence="3" key="1">
    <citation type="journal article" date="2020" name="Stud. Mycol.">
        <title>101 Dothideomycetes genomes: a test case for predicting lifestyles and emergence of pathogens.</title>
        <authorList>
            <person name="Haridas S."/>
            <person name="Albert R."/>
            <person name="Binder M."/>
            <person name="Bloem J."/>
            <person name="Labutti K."/>
            <person name="Salamov A."/>
            <person name="Andreopoulos B."/>
            <person name="Baker S."/>
            <person name="Barry K."/>
            <person name="Bills G."/>
            <person name="Bluhm B."/>
            <person name="Cannon C."/>
            <person name="Castanera R."/>
            <person name="Culley D."/>
            <person name="Daum C."/>
            <person name="Ezra D."/>
            <person name="Gonzalez J."/>
            <person name="Henrissat B."/>
            <person name="Kuo A."/>
            <person name="Liang C."/>
            <person name="Lipzen A."/>
            <person name="Lutzoni F."/>
            <person name="Magnuson J."/>
            <person name="Mondo S."/>
            <person name="Nolan M."/>
            <person name="Ohm R."/>
            <person name="Pangilinan J."/>
            <person name="Park H.-J."/>
            <person name="Ramirez L."/>
            <person name="Alfaro M."/>
            <person name="Sun H."/>
            <person name="Tritt A."/>
            <person name="Yoshinaga Y."/>
            <person name="Zwiers L.-H."/>
            <person name="Turgeon B."/>
            <person name="Goodwin S."/>
            <person name="Spatafora J."/>
            <person name="Crous P."/>
            <person name="Grigoriev I."/>
        </authorList>
    </citation>
    <scope>NUCLEOTIDE SEQUENCE</scope>
    <source>
        <strain evidence="3">CBS 627.86</strain>
    </source>
</reference>
<evidence type="ECO:0000313" key="4">
    <source>
        <dbReference type="Proteomes" id="UP000799770"/>
    </source>
</evidence>
<dbReference type="PANTHER" id="PTHR24148:SF64">
    <property type="entry name" value="HETEROKARYON INCOMPATIBILITY DOMAIN-CONTAINING PROTEIN"/>
    <property type="match status" value="1"/>
</dbReference>
<dbReference type="InterPro" id="IPR052895">
    <property type="entry name" value="HetReg/Transcr_Mod"/>
</dbReference>
<protein>
    <recommendedName>
        <fullName evidence="2">Heterokaryon incompatibility domain-containing protein</fullName>
    </recommendedName>
</protein>
<keyword evidence="4" id="KW-1185">Reference proteome</keyword>
<dbReference type="OrthoDB" id="3800680at2759"/>
<dbReference type="InterPro" id="IPR010730">
    <property type="entry name" value="HET"/>
</dbReference>
<feature type="repeat" description="ANK" evidence="1">
    <location>
        <begin position="284"/>
        <end position="316"/>
    </location>
</feature>
<dbReference type="Pfam" id="PF12796">
    <property type="entry name" value="Ank_2"/>
    <property type="match status" value="1"/>
</dbReference>
<evidence type="ECO:0000256" key="1">
    <source>
        <dbReference type="PROSITE-ProRule" id="PRU00023"/>
    </source>
</evidence>
<organism evidence="3 4">
    <name type="scientific">Lophiotrema nucula</name>
    <dbReference type="NCBI Taxonomy" id="690887"/>
    <lineage>
        <taxon>Eukaryota</taxon>
        <taxon>Fungi</taxon>
        <taxon>Dikarya</taxon>
        <taxon>Ascomycota</taxon>
        <taxon>Pezizomycotina</taxon>
        <taxon>Dothideomycetes</taxon>
        <taxon>Pleosporomycetidae</taxon>
        <taxon>Pleosporales</taxon>
        <taxon>Lophiotremataceae</taxon>
        <taxon>Lophiotrema</taxon>
    </lineage>
</organism>
<dbReference type="Proteomes" id="UP000799770">
    <property type="component" value="Unassembled WGS sequence"/>
</dbReference>
<dbReference type="Pfam" id="PF06985">
    <property type="entry name" value="HET"/>
    <property type="match status" value="1"/>
</dbReference>
<keyword evidence="1" id="KW-0040">ANK repeat</keyword>
<evidence type="ECO:0000259" key="2">
    <source>
        <dbReference type="Pfam" id="PF06985"/>
    </source>
</evidence>
<proteinExistence type="predicted"/>
<feature type="domain" description="Heterokaryon incompatibility" evidence="2">
    <location>
        <begin position="676"/>
        <end position="827"/>
    </location>
</feature>
<dbReference type="PANTHER" id="PTHR24148">
    <property type="entry name" value="ANKYRIN REPEAT DOMAIN-CONTAINING PROTEIN 39 HOMOLOG-RELATED"/>
    <property type="match status" value="1"/>
</dbReference>
<gene>
    <name evidence="3" type="ORF">BDV96DRAFT_649977</name>
</gene>
<dbReference type="SUPFAM" id="SSF48403">
    <property type="entry name" value="Ankyrin repeat"/>
    <property type="match status" value="2"/>
</dbReference>
<name>A0A6A5YXT9_9PLEO</name>
<evidence type="ECO:0000313" key="3">
    <source>
        <dbReference type="EMBL" id="KAF2111417.1"/>
    </source>
</evidence>
<dbReference type="PROSITE" id="PS50088">
    <property type="entry name" value="ANK_REPEAT"/>
    <property type="match status" value="1"/>
</dbReference>
<dbReference type="EMBL" id="ML977334">
    <property type="protein sequence ID" value="KAF2111417.1"/>
    <property type="molecule type" value="Genomic_DNA"/>
</dbReference>
<dbReference type="PROSITE" id="PS50297">
    <property type="entry name" value="ANK_REP_REGION"/>
    <property type="match status" value="1"/>
</dbReference>
<dbReference type="InterPro" id="IPR002110">
    <property type="entry name" value="Ankyrin_rpt"/>
</dbReference>
<accession>A0A6A5YXT9</accession>
<dbReference type="AlphaFoldDB" id="A0A6A5YXT9"/>
<dbReference type="Gene3D" id="1.25.40.20">
    <property type="entry name" value="Ankyrin repeat-containing domain"/>
    <property type="match status" value="3"/>
</dbReference>
<dbReference type="InterPro" id="IPR036770">
    <property type="entry name" value="Ankyrin_rpt-contain_sf"/>
</dbReference>